<dbReference type="STRING" id="392421.SAMN04488694_10638"/>
<dbReference type="GO" id="GO:0005886">
    <property type="term" value="C:plasma membrane"/>
    <property type="evidence" value="ECO:0007669"/>
    <property type="project" value="UniProtKB-SubCell"/>
</dbReference>
<dbReference type="PANTHER" id="PTHR43471:SF1">
    <property type="entry name" value="ABC TRANSPORTER PERMEASE PROTEIN NOSY-RELATED"/>
    <property type="match status" value="1"/>
</dbReference>
<evidence type="ECO:0000313" key="4">
    <source>
        <dbReference type="Proteomes" id="UP000199320"/>
    </source>
</evidence>
<name>A0A1I0DZK6_9EURY</name>
<evidence type="ECO:0000313" key="3">
    <source>
        <dbReference type="EMBL" id="SET38134.1"/>
    </source>
</evidence>
<keyword evidence="1" id="KW-0472">Membrane</keyword>
<organism evidence="3 4">
    <name type="scientific">Natrinema hispanicum</name>
    <dbReference type="NCBI Taxonomy" id="392421"/>
    <lineage>
        <taxon>Archaea</taxon>
        <taxon>Methanobacteriati</taxon>
        <taxon>Methanobacteriota</taxon>
        <taxon>Stenosarchaea group</taxon>
        <taxon>Halobacteria</taxon>
        <taxon>Halobacteriales</taxon>
        <taxon>Natrialbaceae</taxon>
        <taxon>Natrinema</taxon>
    </lineage>
</organism>
<dbReference type="Proteomes" id="UP000324021">
    <property type="component" value="Unassembled WGS sequence"/>
</dbReference>
<protein>
    <submittedName>
        <fullName evidence="3">ABC-2 type transport system permease protein</fullName>
    </submittedName>
</protein>
<dbReference type="PANTHER" id="PTHR43471">
    <property type="entry name" value="ABC TRANSPORTER PERMEASE"/>
    <property type="match status" value="1"/>
</dbReference>
<dbReference type="Pfam" id="PF12679">
    <property type="entry name" value="ABC2_membrane_2"/>
    <property type="match status" value="1"/>
</dbReference>
<dbReference type="AlphaFoldDB" id="A0A1I0DZK6"/>
<feature type="transmembrane region" description="Helical" evidence="1">
    <location>
        <begin position="58"/>
        <end position="80"/>
    </location>
</feature>
<evidence type="ECO:0000256" key="1">
    <source>
        <dbReference type="SAM" id="Phobius"/>
    </source>
</evidence>
<dbReference type="Proteomes" id="UP000199320">
    <property type="component" value="Unassembled WGS sequence"/>
</dbReference>
<evidence type="ECO:0000313" key="5">
    <source>
        <dbReference type="Proteomes" id="UP000324021"/>
    </source>
</evidence>
<dbReference type="RefSeq" id="WP_092931833.1">
    <property type="nucleotide sequence ID" value="NZ_FMZP01000006.1"/>
</dbReference>
<accession>A0A1I0DZK6</accession>
<reference evidence="4 5" key="1">
    <citation type="submission" date="2016-10" db="EMBL/GenBank/DDBJ databases">
        <authorList>
            <person name="Varghese N."/>
            <person name="Submissions S."/>
        </authorList>
    </citation>
    <scope>NUCLEOTIDE SEQUENCE [LARGE SCALE GENOMIC DNA]</scope>
    <source>
        <strain evidence="2 5">CDM_1</strain>
        <strain evidence="4">CDM_6</strain>
    </source>
</reference>
<feature type="transmembrane region" description="Helical" evidence="1">
    <location>
        <begin position="259"/>
        <end position="278"/>
    </location>
</feature>
<reference evidence="3" key="2">
    <citation type="submission" date="2016-10" db="EMBL/GenBank/DDBJ databases">
        <authorList>
            <person name="de Groot N.N."/>
        </authorList>
    </citation>
    <scope>NUCLEOTIDE SEQUENCE [LARGE SCALE GENOMIC DNA]</scope>
    <source>
        <strain evidence="3">CDM_6</strain>
    </source>
</reference>
<keyword evidence="4" id="KW-1185">Reference proteome</keyword>
<dbReference type="EMBL" id="FMZP01000006">
    <property type="protein sequence ID" value="SDC71104.1"/>
    <property type="molecule type" value="Genomic_DNA"/>
</dbReference>
<dbReference type="EMBL" id="FOIC01000006">
    <property type="protein sequence ID" value="SET38134.1"/>
    <property type="molecule type" value="Genomic_DNA"/>
</dbReference>
<feature type="transmembrane region" description="Helical" evidence="1">
    <location>
        <begin position="174"/>
        <end position="198"/>
    </location>
</feature>
<feature type="transmembrane region" description="Helical" evidence="1">
    <location>
        <begin position="141"/>
        <end position="162"/>
    </location>
</feature>
<dbReference type="GO" id="GO:0140359">
    <property type="term" value="F:ABC-type transporter activity"/>
    <property type="evidence" value="ECO:0007669"/>
    <property type="project" value="InterPro"/>
</dbReference>
<feature type="transmembrane region" description="Helical" evidence="1">
    <location>
        <begin position="107"/>
        <end position="135"/>
    </location>
</feature>
<proteinExistence type="predicted"/>
<keyword evidence="1" id="KW-0812">Transmembrane</keyword>
<evidence type="ECO:0000313" key="2">
    <source>
        <dbReference type="EMBL" id="SDC71104.1"/>
    </source>
</evidence>
<sequence>MSAIIVAKKDFRDAVRSRVLLALTGLFALFTVGGAFLASRLSALFEEGGAESTIDLILALQTPASFLVPIIALFVGYGAIAGERESGSLQFMLGLPHRRQDVVLGKVLGRTGVVAVSILIGFTVGLLGLFAFVGSVSLVDYVAFTLVTVLFGFVYVCLGVGLSAMTRSTTRAAVGAVGLVVLLWFAWSVLAQALLFVIEGTIIPETIPGWYIVMNSVTPDAAYGSAITAVLGAGQFTASSAYETQGLIDGGVPIVAKPWFGFVLLALWALVPLALGLWRFDRVDL</sequence>
<gene>
    <name evidence="3" type="ORF">SAMN04488694_10638</name>
    <name evidence="2" type="ORF">SAMN05192552_1006157</name>
</gene>
<keyword evidence="1" id="KW-1133">Transmembrane helix</keyword>
<feature type="transmembrane region" description="Helical" evidence="1">
    <location>
        <begin position="20"/>
        <end position="38"/>
    </location>
</feature>
<dbReference type="OrthoDB" id="86287at2157"/>